<accession>T2IMI9</accession>
<reference evidence="1 2" key="1">
    <citation type="submission" date="2013-01" db="EMBL/GenBank/DDBJ databases">
        <authorList>
            <person name="Bench S."/>
        </authorList>
    </citation>
    <scope>NUCLEOTIDE SEQUENCE [LARGE SCALE GENOMIC DNA]</scope>
    <source>
        <strain evidence="1 2">WH 0005</strain>
    </source>
</reference>
<sequence length="38" mass="4586">MAFYPCFHCSLFPKQRQILYSFYTAQISKKLDKKGFSY</sequence>
<name>T2IMI9_CROWT</name>
<reference evidence="1 2" key="2">
    <citation type="submission" date="2013-09" db="EMBL/GenBank/DDBJ databases">
        <title>Whole genome comparison of six Crocosphaera watsonii strains with differing phenotypes.</title>
        <authorList>
            <person name="Bench S.R."/>
            <person name="Heller P."/>
            <person name="Frank I."/>
            <person name="Arciniega M."/>
            <person name="Shilova I.N."/>
            <person name="Zehr J.P."/>
        </authorList>
    </citation>
    <scope>NUCLEOTIDE SEQUENCE [LARGE SCALE GENOMIC DNA]</scope>
    <source>
        <strain evidence="1 2">WH 0005</strain>
    </source>
</reference>
<evidence type="ECO:0000313" key="2">
    <source>
        <dbReference type="Proteomes" id="UP000017981"/>
    </source>
</evidence>
<dbReference type="Proteomes" id="UP000017981">
    <property type="component" value="Unassembled WGS sequence"/>
</dbReference>
<evidence type="ECO:0000313" key="1">
    <source>
        <dbReference type="EMBL" id="CCQ54258.1"/>
    </source>
</evidence>
<dbReference type="AlphaFoldDB" id="T2IMI9"/>
<proteinExistence type="predicted"/>
<dbReference type="EMBL" id="CAQL01000122">
    <property type="protein sequence ID" value="CCQ54258.1"/>
    <property type="molecule type" value="Genomic_DNA"/>
</dbReference>
<gene>
    <name evidence="1" type="ORF">CWATWH0005_1486</name>
</gene>
<organism evidence="1 2">
    <name type="scientific">Crocosphaera watsonii WH 0005</name>
    <dbReference type="NCBI Taxonomy" id="423472"/>
    <lineage>
        <taxon>Bacteria</taxon>
        <taxon>Bacillati</taxon>
        <taxon>Cyanobacteriota</taxon>
        <taxon>Cyanophyceae</taxon>
        <taxon>Oscillatoriophycideae</taxon>
        <taxon>Chroococcales</taxon>
        <taxon>Aphanothecaceae</taxon>
        <taxon>Crocosphaera</taxon>
    </lineage>
</organism>
<protein>
    <submittedName>
        <fullName evidence="1">Uncharacterized protein</fullName>
    </submittedName>
</protein>
<comment type="caution">
    <text evidence="1">The sequence shown here is derived from an EMBL/GenBank/DDBJ whole genome shotgun (WGS) entry which is preliminary data.</text>
</comment>